<reference evidence="1" key="1">
    <citation type="submission" date="2017-01" db="EMBL/GenBank/DDBJ databases">
        <authorList>
            <person name="Assis F.L."/>
            <person name="Abrahao J.S."/>
            <person name="Silva L."/>
            <person name="Khalil J.B."/>
            <person name="Rodrigues R."/>
            <person name="Silva L.S."/>
            <person name="Arantes T."/>
            <person name="Boratto P."/>
            <person name="Andrade M."/>
            <person name="Kroon E.G."/>
            <person name="Ribeiro B."/>
            <person name="Bergier I."/>
            <person name="Seligmann H."/>
            <person name="Ghigo E."/>
            <person name="Colson P."/>
            <person name="Levasseur A."/>
            <person name="Raoult D."/>
            <person name="Scola B.L."/>
        </authorList>
    </citation>
    <scope>NUCLEOTIDE SEQUENCE</scope>
    <source>
        <strain evidence="1">Soda lake</strain>
    </source>
</reference>
<dbReference type="GeneID" id="80518988"/>
<evidence type="ECO:0000313" key="1">
    <source>
        <dbReference type="EMBL" id="QKU35558.1"/>
    </source>
</evidence>
<sequence>METKTDNTINRCCDDQFDEYKKQLESKLKKKMDVKTYIDQFNVIGIDEFINCDNISQILYAAILNRFMINMSEEEYIYFKEYQERVFDLVENLRELSSATIPIVLNYLDKVNPYLADIIIMLWCMPRTDNFLSKRIYNNRYKENIKKYNIKMIKNIENTVMRNFCIETVTKTNYVPIHCIEYIWFYMNTLSFEFTFYNTESSAYIGFIIPDQSDNKNGETFIEFGFNMEYLLDLGLGQIVYANDPSKKGSFRNFLRNFVTNKTLVEKLLTSNTKHTYRQQLINISKNPSKYFGDTLTLIPTDIMELLNKK</sequence>
<dbReference type="KEGG" id="vg:80518988"/>
<proteinExistence type="predicted"/>
<dbReference type="EMBL" id="KY523104">
    <property type="protein sequence ID" value="QKU35558.1"/>
    <property type="molecule type" value="Genomic_DNA"/>
</dbReference>
<protein>
    <submittedName>
        <fullName evidence="1">Uncharacterized protein</fullName>
    </submittedName>
</protein>
<reference evidence="1" key="2">
    <citation type="journal article" date="2018" name="Nat. Commun.">
        <title>Tailed giant Tupanvirus possesses the most complete translational apparatus of the known virosphere.</title>
        <authorList>
            <person name="Abrahao J."/>
            <person name="Silva L."/>
            <person name="Silva L.S."/>
            <person name="Khalil J.Y.B."/>
            <person name="Rodrigues R."/>
            <person name="Arantes T."/>
            <person name="Assis F."/>
            <person name="Boratto P."/>
            <person name="Andrade M."/>
            <person name="Kroon E.G."/>
            <person name="Ribeiro B."/>
            <person name="Bergier I."/>
            <person name="Seligmann H."/>
            <person name="Ghigo E."/>
            <person name="Colson P."/>
            <person name="Levasseur A."/>
            <person name="Kroemer G."/>
            <person name="Raoult D."/>
            <person name="La Scola B."/>
        </authorList>
    </citation>
    <scope>NUCLEOTIDE SEQUENCE [LARGE SCALE GENOMIC DNA]</scope>
    <source>
        <strain evidence="1">Soda lake</strain>
    </source>
</reference>
<name>A0A6N1NW33_9VIRU</name>
<dbReference type="RefSeq" id="YP_010782224.1">
    <property type="nucleotide sequence ID" value="NC_075039.1"/>
</dbReference>
<accession>A0A6N1NW33</accession>
<organism evidence="1">
    <name type="scientific">Tupanvirus soda lake</name>
    <dbReference type="NCBI Taxonomy" id="2126985"/>
    <lineage>
        <taxon>Viruses</taxon>
        <taxon>Varidnaviria</taxon>
        <taxon>Bamfordvirae</taxon>
        <taxon>Nucleocytoviricota</taxon>
        <taxon>Megaviricetes</taxon>
        <taxon>Imitervirales</taxon>
        <taxon>Mimiviridae</taxon>
        <taxon>Megamimivirinae</taxon>
        <taxon>Tupanvirus</taxon>
        <taxon>Tupanvirus salinum</taxon>
    </lineage>
</organism>